<proteinExistence type="predicted"/>
<dbReference type="PROSITE" id="PS00356">
    <property type="entry name" value="HTH_LACI_1"/>
    <property type="match status" value="1"/>
</dbReference>
<evidence type="ECO:0000313" key="6">
    <source>
        <dbReference type="Proteomes" id="UP000077381"/>
    </source>
</evidence>
<keyword evidence="6" id="KW-1185">Reference proteome</keyword>
<keyword evidence="2" id="KW-0238">DNA-binding</keyword>
<dbReference type="PROSITE" id="PS50932">
    <property type="entry name" value="HTH_LACI_2"/>
    <property type="match status" value="1"/>
</dbReference>
<dbReference type="CDD" id="cd01392">
    <property type="entry name" value="HTH_LacI"/>
    <property type="match status" value="1"/>
</dbReference>
<comment type="caution">
    <text evidence="5">The sequence shown here is derived from an EMBL/GenBank/DDBJ whole genome shotgun (WGS) entry which is preliminary data.</text>
</comment>
<dbReference type="SUPFAM" id="SSF53822">
    <property type="entry name" value="Periplasmic binding protein-like I"/>
    <property type="match status" value="1"/>
</dbReference>
<feature type="domain" description="HTH lacI-type" evidence="4">
    <location>
        <begin position="16"/>
        <end position="70"/>
    </location>
</feature>
<dbReference type="STRING" id="1716141.STSP_43700"/>
<dbReference type="PANTHER" id="PTHR30146">
    <property type="entry name" value="LACI-RELATED TRANSCRIPTIONAL REPRESSOR"/>
    <property type="match status" value="1"/>
</dbReference>
<evidence type="ECO:0000256" key="3">
    <source>
        <dbReference type="ARBA" id="ARBA00023163"/>
    </source>
</evidence>
<dbReference type="GO" id="GO:0000976">
    <property type="term" value="F:transcription cis-regulatory region binding"/>
    <property type="evidence" value="ECO:0007669"/>
    <property type="project" value="TreeGrafter"/>
</dbReference>
<dbReference type="EMBL" id="LOHS01000092">
    <property type="protein sequence ID" value="OAH12337.1"/>
    <property type="molecule type" value="Genomic_DNA"/>
</dbReference>
<protein>
    <submittedName>
        <fullName evidence="5">Catabolite control protein A</fullName>
    </submittedName>
</protein>
<dbReference type="AlphaFoldDB" id="A0A177HPJ6"/>
<evidence type="ECO:0000256" key="2">
    <source>
        <dbReference type="ARBA" id="ARBA00023125"/>
    </source>
</evidence>
<name>A0A177HPJ6_9ACTN</name>
<dbReference type="GO" id="GO:0003700">
    <property type="term" value="F:DNA-binding transcription factor activity"/>
    <property type="evidence" value="ECO:0007669"/>
    <property type="project" value="TreeGrafter"/>
</dbReference>
<dbReference type="RefSeq" id="WP_067280470.1">
    <property type="nucleotide sequence ID" value="NZ_LOHS01000092.1"/>
</dbReference>
<organism evidence="5 6">
    <name type="scientific">Streptomyces jeddahensis</name>
    <dbReference type="NCBI Taxonomy" id="1716141"/>
    <lineage>
        <taxon>Bacteria</taxon>
        <taxon>Bacillati</taxon>
        <taxon>Actinomycetota</taxon>
        <taxon>Actinomycetes</taxon>
        <taxon>Kitasatosporales</taxon>
        <taxon>Streptomycetaceae</taxon>
        <taxon>Streptomyces</taxon>
    </lineage>
</organism>
<gene>
    <name evidence="5" type="primary">ccpA_10</name>
    <name evidence="5" type="ORF">STSP_43700</name>
</gene>
<reference evidence="5 6" key="1">
    <citation type="submission" date="2015-12" db="EMBL/GenBank/DDBJ databases">
        <title>Genome sequence of Streptomyces sp. G25.</title>
        <authorList>
            <person name="Poehlein A."/>
            <person name="Roettig A."/>
            <person name="Hiessl S."/>
            <person name="Hauschild P."/>
            <person name="Schauer J."/>
            <person name="Madkour M.H."/>
            <person name="Al-Ansari A.M."/>
            <person name="Almakishah N.H."/>
            <person name="Steinbuechel A."/>
            <person name="Daniel R."/>
        </authorList>
    </citation>
    <scope>NUCLEOTIDE SEQUENCE [LARGE SCALE GENOMIC DNA]</scope>
    <source>
        <strain evidence="6">G25(2015)</strain>
    </source>
</reference>
<dbReference type="SMART" id="SM00354">
    <property type="entry name" value="HTH_LACI"/>
    <property type="match status" value="1"/>
</dbReference>
<dbReference type="PANTHER" id="PTHR30146:SF109">
    <property type="entry name" value="HTH-TYPE TRANSCRIPTIONAL REGULATOR GALS"/>
    <property type="match status" value="1"/>
</dbReference>
<evidence type="ECO:0000256" key="1">
    <source>
        <dbReference type="ARBA" id="ARBA00023015"/>
    </source>
</evidence>
<dbReference type="PATRIC" id="fig|1716141.3.peg.4598"/>
<dbReference type="InterPro" id="IPR010982">
    <property type="entry name" value="Lambda_DNA-bd_dom_sf"/>
</dbReference>
<keyword evidence="1" id="KW-0805">Transcription regulation</keyword>
<evidence type="ECO:0000259" key="4">
    <source>
        <dbReference type="PROSITE" id="PS50932"/>
    </source>
</evidence>
<keyword evidence="3" id="KW-0804">Transcription</keyword>
<dbReference type="OrthoDB" id="9785139at2"/>
<dbReference type="Gene3D" id="3.40.50.2300">
    <property type="match status" value="2"/>
</dbReference>
<dbReference type="InterPro" id="IPR046335">
    <property type="entry name" value="LacI/GalR-like_sensor"/>
</dbReference>
<accession>A0A177HPJ6</accession>
<dbReference type="SUPFAM" id="SSF47413">
    <property type="entry name" value="lambda repressor-like DNA-binding domains"/>
    <property type="match status" value="1"/>
</dbReference>
<dbReference type="Proteomes" id="UP000077381">
    <property type="component" value="Unassembled WGS sequence"/>
</dbReference>
<dbReference type="InterPro" id="IPR028082">
    <property type="entry name" value="Peripla_BP_I"/>
</dbReference>
<dbReference type="Pfam" id="PF13377">
    <property type="entry name" value="Peripla_BP_3"/>
    <property type="match status" value="1"/>
</dbReference>
<sequence length="349" mass="37534">MREIPSARPRAGGKRPTIHEVARLAGVSHQTVSRFLRNDPTMRPDTARKVAKAVAELGYRPNLAARTMRTRRSNRIAVIIPTSAERFPLGVLSGAAAAAHEAGYLLDIVGLEGDAAARAARLEALLQLESTDGILSFTTLGESTDGPALADFPVPIVVDGVYDDHLRSLGAFADASVAADLLRHLADRGHRRFVHVAGHPEWASARARRAVYEATIADLRLESCAVVEGDWTPHSGWEAATEVIAGSGATAVFAASDQVAFGVILGLQSLGIDVPRDISVFGWDDDQLGRCFRPTLTTVAVDRERQGREAVRRLLALLRGEPPIRPPEAAELNRIILRDSTGPAPRRIA</sequence>
<dbReference type="Gene3D" id="1.10.260.40">
    <property type="entry name" value="lambda repressor-like DNA-binding domains"/>
    <property type="match status" value="1"/>
</dbReference>
<evidence type="ECO:0000313" key="5">
    <source>
        <dbReference type="EMBL" id="OAH12337.1"/>
    </source>
</evidence>
<dbReference type="Pfam" id="PF00356">
    <property type="entry name" value="LacI"/>
    <property type="match status" value="1"/>
</dbReference>
<dbReference type="InterPro" id="IPR000843">
    <property type="entry name" value="HTH_LacI"/>
</dbReference>